<dbReference type="PANTHER" id="PTHR45725:SF1">
    <property type="entry name" value="DISHEVELLED ASSOCIATED ACTIVATOR OF MORPHOGENESIS, ISOFORM D"/>
    <property type="match status" value="1"/>
</dbReference>
<dbReference type="InterPro" id="IPR036188">
    <property type="entry name" value="FAD/NAD-bd_sf"/>
</dbReference>
<evidence type="ECO:0000313" key="5">
    <source>
        <dbReference type="Proteomes" id="UP000054498"/>
    </source>
</evidence>
<feature type="region of interest" description="Disordered" evidence="2">
    <location>
        <begin position="610"/>
        <end position="633"/>
    </location>
</feature>
<name>A0A0D2KLC2_9CHLO</name>
<dbReference type="InterPro" id="IPR002937">
    <property type="entry name" value="Amino_oxidase"/>
</dbReference>
<feature type="region of interest" description="Disordered" evidence="2">
    <location>
        <begin position="416"/>
        <end position="502"/>
    </location>
</feature>
<dbReference type="KEGG" id="mng:MNEG_11404"/>
<keyword evidence="5" id="KW-1185">Reference proteome</keyword>
<dbReference type="GO" id="GO:0016491">
    <property type="term" value="F:oxidoreductase activity"/>
    <property type="evidence" value="ECO:0007669"/>
    <property type="project" value="InterPro"/>
</dbReference>
<dbReference type="Pfam" id="PF01593">
    <property type="entry name" value="Amino_oxidase"/>
    <property type="match status" value="1"/>
</dbReference>
<dbReference type="InterPro" id="IPR015425">
    <property type="entry name" value="FH2_Formin"/>
</dbReference>
<feature type="region of interest" description="Disordered" evidence="2">
    <location>
        <begin position="573"/>
        <end position="594"/>
    </location>
</feature>
<feature type="domain" description="FH2" evidence="3">
    <location>
        <begin position="1"/>
        <end position="431"/>
    </location>
</feature>
<evidence type="ECO:0000256" key="2">
    <source>
        <dbReference type="SAM" id="MobiDB-lite"/>
    </source>
</evidence>
<dbReference type="SUPFAM" id="SSF51905">
    <property type="entry name" value="FAD/NAD(P)-binding domain"/>
    <property type="match status" value="1"/>
</dbReference>
<dbReference type="PANTHER" id="PTHR45725">
    <property type="entry name" value="FORMIN HOMOLOGY 2 FAMILY MEMBER"/>
    <property type="match status" value="1"/>
</dbReference>
<dbReference type="SMART" id="SM00498">
    <property type="entry name" value="FH2"/>
    <property type="match status" value="1"/>
</dbReference>
<dbReference type="PROSITE" id="PS51444">
    <property type="entry name" value="FH2"/>
    <property type="match status" value="1"/>
</dbReference>
<dbReference type="GeneID" id="25728663"/>
<evidence type="ECO:0000313" key="4">
    <source>
        <dbReference type="EMBL" id="KIY96558.1"/>
    </source>
</evidence>
<feature type="compositionally biased region" description="Basic and acidic residues" evidence="2">
    <location>
        <begin position="416"/>
        <end position="426"/>
    </location>
</feature>
<accession>A0A0D2KLC2</accession>
<sequence length="832" mass="86911">MKSLFWDKLPEARLAASKWVRLSPALWIDYDALEEGFAQVQRAPRQRVTAPRQITVLDLKRCTAIGIRIARLKVPWQSAADAVLTLDTGVFGSAEDVATLLQCLPSEDERAQLEAYVASGKPAEALSDAERFVLALMAVPRAAARLRSLSLRYVVAEKRAEAGAIYTDHARAARELAASPTLDAALSVALAAGNFLNHGSRLGAAAGFRLRSLNKLADSRSADGRSTLLQAVAREVAGRARRADGGGGAGGRASSGPEGVGAPQPVLVDEVPHVVSPRLRLSLGDADDLLAQVESAARQAEAELERSEPGVVLRLALDQPPATSPTGHQQAAEPRVRVVLIADNLQHVVAEVLSETLAAASELSQLRARAARSWEELLHAFGETRQSCPHDTEFWADIQVFVEGFSNAQRQLMQDERDAAERDDRRRRAAQQRSALDAAALARRRGGVGAGGSSPQAPSGQAKQALPFGRGSPDGTAAPPPSRGSTSAPGAALPPSGAGSSLRAASGVLSVVVPPGPASAPGSTPTLASATPAFSACAAATPTPRAGFDSGPVGGDAGAAVSVTAAVVAADPLDPRGWRTSPSPSPRSPRQFQHSVAPVTSFPLALEEDASKETAAHPGHRGGTGEAAGLSQRDGGVVAPDAAAPAGPYDVVVVGGGIAGLTAARNLLREGHSVAVLEARGGLGGRCLREPVTFADGTPVPCTLSEAEDPVVGGVYWYDVGGQWVGPTQKRFLAMAEEYGVKLYDATQWQGRTRLYVDGKPLLVSAELMVGLPLEEEELAQFTPQQRASLAEYARLVALLKEVVDTVDVAEPWNTPNAAELDAITFQSWCAH</sequence>
<dbReference type="InterPro" id="IPR051425">
    <property type="entry name" value="Formin_Homology"/>
</dbReference>
<feature type="region of interest" description="Disordered" evidence="2">
    <location>
        <begin position="239"/>
        <end position="264"/>
    </location>
</feature>
<feature type="compositionally biased region" description="Low complexity" evidence="2">
    <location>
        <begin position="453"/>
        <end position="462"/>
    </location>
</feature>
<dbReference type="Pfam" id="PF02181">
    <property type="entry name" value="FH2"/>
    <property type="match status" value="1"/>
</dbReference>
<dbReference type="EMBL" id="KK102945">
    <property type="protein sequence ID" value="KIY96558.1"/>
    <property type="molecule type" value="Genomic_DNA"/>
</dbReference>
<reference evidence="4 5" key="1">
    <citation type="journal article" date="2013" name="BMC Genomics">
        <title>Reconstruction of the lipid metabolism for the microalga Monoraphidium neglectum from its genome sequence reveals characteristics suitable for biofuel production.</title>
        <authorList>
            <person name="Bogen C."/>
            <person name="Al-Dilaimi A."/>
            <person name="Albersmeier A."/>
            <person name="Wichmann J."/>
            <person name="Grundmann M."/>
            <person name="Rupp O."/>
            <person name="Lauersen K.J."/>
            <person name="Blifernez-Klassen O."/>
            <person name="Kalinowski J."/>
            <person name="Goesmann A."/>
            <person name="Mussgnug J.H."/>
            <person name="Kruse O."/>
        </authorList>
    </citation>
    <scope>NUCLEOTIDE SEQUENCE [LARGE SCALE GENOMIC DNA]</scope>
    <source>
        <strain evidence="4 5">SAG 48.87</strain>
    </source>
</reference>
<dbReference type="Gene3D" id="1.20.58.2220">
    <property type="entry name" value="Formin, FH2 domain"/>
    <property type="match status" value="1"/>
</dbReference>
<feature type="compositionally biased region" description="Low complexity" evidence="2">
    <location>
        <begin position="431"/>
        <end position="441"/>
    </location>
</feature>
<dbReference type="InterPro" id="IPR042201">
    <property type="entry name" value="FH2_Formin_sf"/>
</dbReference>
<dbReference type="RefSeq" id="XP_013895578.1">
    <property type="nucleotide sequence ID" value="XM_014040124.1"/>
</dbReference>
<comment type="similarity">
    <text evidence="1">Belongs to the formin-like family.</text>
</comment>
<dbReference type="OrthoDB" id="1668162at2759"/>
<organism evidence="4 5">
    <name type="scientific">Monoraphidium neglectum</name>
    <dbReference type="NCBI Taxonomy" id="145388"/>
    <lineage>
        <taxon>Eukaryota</taxon>
        <taxon>Viridiplantae</taxon>
        <taxon>Chlorophyta</taxon>
        <taxon>core chlorophytes</taxon>
        <taxon>Chlorophyceae</taxon>
        <taxon>CS clade</taxon>
        <taxon>Sphaeropleales</taxon>
        <taxon>Selenastraceae</taxon>
        <taxon>Monoraphidium</taxon>
    </lineage>
</organism>
<protein>
    <recommendedName>
        <fullName evidence="1">Formin-like protein</fullName>
    </recommendedName>
</protein>
<dbReference type="Proteomes" id="UP000054498">
    <property type="component" value="Unassembled WGS sequence"/>
</dbReference>
<dbReference type="Gene3D" id="3.50.50.60">
    <property type="entry name" value="FAD/NAD(P)-binding domain"/>
    <property type="match status" value="1"/>
</dbReference>
<dbReference type="SUPFAM" id="SSF101447">
    <property type="entry name" value="Formin homology 2 domain (FH2 domain)"/>
    <property type="match status" value="1"/>
</dbReference>
<dbReference type="AlphaFoldDB" id="A0A0D2KLC2"/>
<gene>
    <name evidence="4" type="ORF">MNEG_11404</name>
</gene>
<proteinExistence type="inferred from homology"/>
<evidence type="ECO:0000256" key="1">
    <source>
        <dbReference type="RuleBase" id="RU361260"/>
    </source>
</evidence>
<feature type="compositionally biased region" description="Low complexity" evidence="2">
    <location>
        <begin position="487"/>
        <end position="502"/>
    </location>
</feature>
<evidence type="ECO:0000259" key="3">
    <source>
        <dbReference type="PROSITE" id="PS51444"/>
    </source>
</evidence>
<dbReference type="STRING" id="145388.A0A0D2KLC2"/>